<dbReference type="Proteomes" id="UP000640786">
    <property type="component" value="Unassembled WGS sequence"/>
</dbReference>
<sequence>MSIQNMDDTVYLNKDDITSDFHYANTEEKMTGPWFDNLTFLQMNHPKNIHQQNEVANKDTSKQSSEELNEIVKIKRPTIIRRKCGRSILTSSTDYKFILMDAKKSKKDSSMLNCLKVARSTLEPYYKLLNNSYISSKPKEKYKRAHLFTSSQTMELDDYNYELELMAYMEYEDNQTDWERKPHLLLQDSSVLLDQHI</sequence>
<evidence type="ECO:0000313" key="1">
    <source>
        <dbReference type="EMBL" id="MBD7945233.1"/>
    </source>
</evidence>
<protein>
    <submittedName>
        <fullName evidence="1">Uncharacterized protein</fullName>
    </submittedName>
</protein>
<accession>A0ABR8RBS9</accession>
<reference evidence="1 2" key="1">
    <citation type="submission" date="2020-08" db="EMBL/GenBank/DDBJ databases">
        <title>A Genomic Blueprint of the Chicken Gut Microbiome.</title>
        <authorList>
            <person name="Gilroy R."/>
            <person name="Ravi A."/>
            <person name="Getino M."/>
            <person name="Pursley I."/>
            <person name="Horton D.L."/>
            <person name="Alikhan N.-F."/>
            <person name="Baker D."/>
            <person name="Gharbi K."/>
            <person name="Hall N."/>
            <person name="Watson M."/>
            <person name="Adriaenssens E.M."/>
            <person name="Foster-Nyarko E."/>
            <person name="Jarju S."/>
            <person name="Secka A."/>
            <person name="Antonio M."/>
            <person name="Oren A."/>
            <person name="Chaudhuri R."/>
            <person name="La Ragione R.M."/>
            <person name="Hildebrand F."/>
            <person name="Pallen M.J."/>
        </authorList>
    </citation>
    <scope>NUCLEOTIDE SEQUENCE [LARGE SCALE GENOMIC DNA]</scope>
    <source>
        <strain evidence="1 2">Sa2BUA9</strain>
    </source>
</reference>
<proteinExistence type="predicted"/>
<gene>
    <name evidence="1" type="ORF">H9650_13995</name>
</gene>
<comment type="caution">
    <text evidence="1">The sequence shown here is derived from an EMBL/GenBank/DDBJ whole genome shotgun (WGS) entry which is preliminary data.</text>
</comment>
<evidence type="ECO:0000313" key="2">
    <source>
        <dbReference type="Proteomes" id="UP000640786"/>
    </source>
</evidence>
<keyword evidence="2" id="KW-1185">Reference proteome</keyword>
<organism evidence="1 2">
    <name type="scientific">Psychrobacillus faecigallinarum</name>
    <dbReference type="NCBI Taxonomy" id="2762235"/>
    <lineage>
        <taxon>Bacteria</taxon>
        <taxon>Bacillati</taxon>
        <taxon>Bacillota</taxon>
        <taxon>Bacilli</taxon>
        <taxon>Bacillales</taxon>
        <taxon>Bacillaceae</taxon>
        <taxon>Psychrobacillus</taxon>
    </lineage>
</organism>
<name>A0ABR8RBS9_9BACI</name>
<dbReference type="EMBL" id="JACSQO010000007">
    <property type="protein sequence ID" value="MBD7945233.1"/>
    <property type="molecule type" value="Genomic_DNA"/>
</dbReference>